<dbReference type="PANTHER" id="PTHR11926:SF1392">
    <property type="entry name" value="GLYCOSYLTRANSFERASE"/>
    <property type="match status" value="1"/>
</dbReference>
<proteinExistence type="inferred from homology"/>
<dbReference type="SUPFAM" id="SSF53756">
    <property type="entry name" value="UDP-Glycosyltransferase/glycogen phosphorylase"/>
    <property type="match status" value="1"/>
</dbReference>
<evidence type="ECO:0000313" key="8">
    <source>
        <dbReference type="EMBL" id="KAH7537484.1"/>
    </source>
</evidence>
<dbReference type="InterPro" id="IPR058980">
    <property type="entry name" value="Glyco_transf_N"/>
</dbReference>
<dbReference type="PANTHER" id="PTHR11926">
    <property type="entry name" value="GLUCOSYL/GLUCURONOSYL TRANSFERASES"/>
    <property type="match status" value="1"/>
</dbReference>
<reference evidence="8" key="1">
    <citation type="journal article" date="2021" name="Front. Plant Sci.">
        <title>Chromosome-Scale Genome Assembly for Chinese Sour Jujube and Insights Into Its Genome Evolution and Domestication Signature.</title>
        <authorList>
            <person name="Shen L.-Y."/>
            <person name="Luo H."/>
            <person name="Wang X.-L."/>
            <person name="Wang X.-M."/>
            <person name="Qiu X.-J."/>
            <person name="Liu H."/>
            <person name="Zhou S.-S."/>
            <person name="Jia K.-H."/>
            <person name="Nie S."/>
            <person name="Bao Y.-T."/>
            <person name="Zhang R.-G."/>
            <person name="Yun Q.-Z."/>
            <person name="Chai Y.-H."/>
            <person name="Lu J.-Y."/>
            <person name="Li Y."/>
            <person name="Zhao S.-W."/>
            <person name="Mao J.-F."/>
            <person name="Jia S.-G."/>
            <person name="Mao Y.-M."/>
        </authorList>
    </citation>
    <scope>NUCLEOTIDE SEQUENCE</scope>
    <source>
        <strain evidence="8">AT0</strain>
        <tissue evidence="8">Leaf</tissue>
    </source>
</reference>
<evidence type="ECO:0000256" key="4">
    <source>
        <dbReference type="ARBA" id="ARBA00051827"/>
    </source>
</evidence>
<evidence type="ECO:0000256" key="3">
    <source>
        <dbReference type="ARBA" id="ARBA00022679"/>
    </source>
</evidence>
<evidence type="ECO:0000256" key="6">
    <source>
        <dbReference type="RuleBase" id="RU362057"/>
    </source>
</evidence>
<dbReference type="GO" id="GO:0080044">
    <property type="term" value="F:quercetin 7-O-glucosyltransferase activity"/>
    <property type="evidence" value="ECO:0007669"/>
    <property type="project" value="TreeGrafter"/>
</dbReference>
<evidence type="ECO:0000256" key="2">
    <source>
        <dbReference type="ARBA" id="ARBA00022676"/>
    </source>
</evidence>
<comment type="similarity">
    <text evidence="1 5">Belongs to the UDP-glycosyltransferase family.</text>
</comment>
<evidence type="ECO:0000256" key="5">
    <source>
        <dbReference type="RuleBase" id="RU003718"/>
    </source>
</evidence>
<dbReference type="Pfam" id="PF00201">
    <property type="entry name" value="UDPGT"/>
    <property type="match status" value="1"/>
</dbReference>
<dbReference type="CDD" id="cd03784">
    <property type="entry name" value="GT1_Gtf-like"/>
    <property type="match status" value="1"/>
</dbReference>
<comment type="caution">
    <text evidence="8">The sequence shown here is derived from an EMBL/GenBank/DDBJ whole genome shotgun (WGS) entry which is preliminary data.</text>
</comment>
<evidence type="ECO:0000256" key="1">
    <source>
        <dbReference type="ARBA" id="ARBA00009995"/>
    </source>
</evidence>
<keyword evidence="3 5" id="KW-0808">Transferase</keyword>
<dbReference type="AlphaFoldDB" id="A0A978VPK9"/>
<gene>
    <name evidence="8" type="ORF">FEM48_Zijuj03G0097900</name>
</gene>
<dbReference type="GO" id="GO:0080043">
    <property type="term" value="F:quercetin 3-O-glucosyltransferase activity"/>
    <property type="evidence" value="ECO:0007669"/>
    <property type="project" value="TreeGrafter"/>
</dbReference>
<dbReference type="GO" id="GO:0102970">
    <property type="term" value="F:7-deoxyloganetic acid glucosyltransferase activity"/>
    <property type="evidence" value="ECO:0007669"/>
    <property type="project" value="UniProtKB-EC"/>
</dbReference>
<dbReference type="InterPro" id="IPR002213">
    <property type="entry name" value="UDP_glucos_trans"/>
</dbReference>
<dbReference type="FunFam" id="3.40.50.2000:FF:000040">
    <property type="entry name" value="UDP-glycosyltransferase 76C1"/>
    <property type="match status" value="1"/>
</dbReference>
<evidence type="ECO:0000259" key="7">
    <source>
        <dbReference type="Pfam" id="PF26168"/>
    </source>
</evidence>
<name>A0A978VPK9_ZIZJJ</name>
<organism evidence="8 9">
    <name type="scientific">Ziziphus jujuba var. spinosa</name>
    <dbReference type="NCBI Taxonomy" id="714518"/>
    <lineage>
        <taxon>Eukaryota</taxon>
        <taxon>Viridiplantae</taxon>
        <taxon>Streptophyta</taxon>
        <taxon>Embryophyta</taxon>
        <taxon>Tracheophyta</taxon>
        <taxon>Spermatophyta</taxon>
        <taxon>Magnoliopsida</taxon>
        <taxon>eudicotyledons</taxon>
        <taxon>Gunneridae</taxon>
        <taxon>Pentapetalae</taxon>
        <taxon>rosids</taxon>
        <taxon>fabids</taxon>
        <taxon>Rosales</taxon>
        <taxon>Rhamnaceae</taxon>
        <taxon>Paliureae</taxon>
        <taxon>Ziziphus</taxon>
    </lineage>
</organism>
<evidence type="ECO:0000313" key="9">
    <source>
        <dbReference type="Proteomes" id="UP000813462"/>
    </source>
</evidence>
<feature type="domain" description="Glycosyltransferase N-terminal" evidence="7">
    <location>
        <begin position="35"/>
        <end position="69"/>
    </location>
</feature>
<dbReference type="Proteomes" id="UP000813462">
    <property type="component" value="Unassembled WGS sequence"/>
</dbReference>
<dbReference type="Gene3D" id="3.40.50.2000">
    <property type="entry name" value="Glycogen Phosphorylase B"/>
    <property type="match status" value="2"/>
</dbReference>
<dbReference type="PROSITE" id="PS00375">
    <property type="entry name" value="UDPGT"/>
    <property type="match status" value="1"/>
</dbReference>
<protein>
    <recommendedName>
        <fullName evidence="6">Glycosyltransferase</fullName>
        <ecNumber evidence="6">2.4.1.-</ecNumber>
    </recommendedName>
</protein>
<dbReference type="EC" id="2.4.1.-" evidence="6"/>
<sequence length="506" mass="57651">MCHTFQYHSSNPCESILYNSYIFMEQQKAQHRPRVLIFPFPAQGHVNAMLKLAELLAMEGLHITFLNTHFIHNRILLHNDIQACLSRYPGFLLKTISDGLPDEHPRSGDKIMDIIDSMSIRSKSVFKHMLVSGELGSDDSPLVTCIIADGIVGWFTTDIANELHIPIYHFRTIGACSFWVYFCVPNLIDAGELPIRGEEDMDRLTKRVPGMEKFLRCRDLPSFCRVKDLTDRDLVSVVRETHQSPRAQALILNTFEDLEGPVLSHIRIHCPKIYSIGPLNIHHKLRLTDIETTSSPSSSNLFEADRSCMAWLDAQPLKSVMYVSFGSIAVITKDQLMEFWHGLVKSKTRFLWVMRPDLVDEDRDKAQIPKELLDGTRERGFMVGWVNQEEVLAHPAVGGFLTHSGWNSTLESIAAGVPMICWPYFADQQVNSRFVSQVWKIGMDMKDVCDRKIVEKMVNDLMVERKEEFAKAADELCTVARKSVNEGGSSYCNWKGLIKDIFKVEN</sequence>
<dbReference type="Pfam" id="PF26168">
    <property type="entry name" value="Glyco_transf_N"/>
    <property type="match status" value="1"/>
</dbReference>
<dbReference type="FunFam" id="3.40.50.2000:FF:000065">
    <property type="entry name" value="Glycosyltransferase"/>
    <property type="match status" value="1"/>
</dbReference>
<dbReference type="EMBL" id="JAEACU010000003">
    <property type="protein sequence ID" value="KAH7537484.1"/>
    <property type="molecule type" value="Genomic_DNA"/>
</dbReference>
<comment type="catalytic activity">
    <reaction evidence="4">
        <text>7-deoxyloganetate + UDP-alpha-D-glucose = 7-deoxyloganate + UDP + H(+)</text>
        <dbReference type="Rhea" id="RHEA:39895"/>
        <dbReference type="ChEBI" id="CHEBI:15378"/>
        <dbReference type="ChEBI" id="CHEBI:58223"/>
        <dbReference type="ChEBI" id="CHEBI:58885"/>
        <dbReference type="ChEBI" id="CHEBI:76844"/>
        <dbReference type="ChEBI" id="CHEBI:76846"/>
        <dbReference type="EC" id="2.4.1.323"/>
    </reaction>
</comment>
<dbReference type="InterPro" id="IPR035595">
    <property type="entry name" value="UDP_glycos_trans_CS"/>
</dbReference>
<keyword evidence="2 5" id="KW-0328">Glycosyltransferase</keyword>
<accession>A0A978VPK9</accession>